<evidence type="ECO:0000313" key="1">
    <source>
        <dbReference type="EMBL" id="KFI58053.1"/>
    </source>
</evidence>
<reference evidence="1 2" key="1">
    <citation type="submission" date="2014-03" db="EMBL/GenBank/DDBJ databases">
        <title>Genomics of Bifidobacteria.</title>
        <authorList>
            <person name="Ventura M."/>
            <person name="Milani C."/>
            <person name="Lugli G.A."/>
        </authorList>
    </citation>
    <scope>NUCLEOTIDE SEQUENCE [LARGE SCALE GENOMIC DNA]</scope>
    <source>
        <strain evidence="1 2">LMG 10510</strain>
    </source>
</reference>
<dbReference type="Pfam" id="PF02082">
    <property type="entry name" value="Rrf2"/>
    <property type="match status" value="1"/>
</dbReference>
<dbReference type="STRING" id="35760.BCHO_0133"/>
<dbReference type="FunFam" id="1.10.10.10:FF:000138">
    <property type="entry name" value="Rrf2 family transcriptional regulator"/>
    <property type="match status" value="1"/>
</dbReference>
<sequence>MKGKGNGMRISSRFPIAVHVMLCIAHFGATNKVTSSFIADSVNVNPVIIRQIIGKLKDAGLATVDAGVGGAHIARPLTSITLLDVYRAIEGSDRKLFGFHDNPNPQCPVGRNIHTLLDGELDAAQHALEAQLGQTTLAQLNDRLDTLTRKD</sequence>
<evidence type="ECO:0000313" key="2">
    <source>
        <dbReference type="Proteomes" id="UP000028995"/>
    </source>
</evidence>
<dbReference type="AlphaFoldDB" id="A0A087AH03"/>
<dbReference type="Gene3D" id="1.10.10.10">
    <property type="entry name" value="Winged helix-like DNA-binding domain superfamily/Winged helix DNA-binding domain"/>
    <property type="match status" value="1"/>
</dbReference>
<dbReference type="Proteomes" id="UP000028995">
    <property type="component" value="Unassembled WGS sequence"/>
</dbReference>
<dbReference type="GO" id="GO:0005829">
    <property type="term" value="C:cytosol"/>
    <property type="evidence" value="ECO:0007669"/>
    <property type="project" value="TreeGrafter"/>
</dbReference>
<comment type="caution">
    <text evidence="1">The sequence shown here is derived from an EMBL/GenBank/DDBJ whole genome shotgun (WGS) entry which is preliminary data.</text>
</comment>
<dbReference type="PROSITE" id="PS51197">
    <property type="entry name" value="HTH_RRF2_2"/>
    <property type="match status" value="1"/>
</dbReference>
<dbReference type="EMBL" id="JGYU01000002">
    <property type="protein sequence ID" value="KFI58053.1"/>
    <property type="molecule type" value="Genomic_DNA"/>
</dbReference>
<dbReference type="PANTHER" id="PTHR33221:SF15">
    <property type="entry name" value="HTH-TYPE TRANSCRIPTIONAL REGULATOR YWGB-RELATED"/>
    <property type="match status" value="1"/>
</dbReference>
<dbReference type="InterPro" id="IPR000944">
    <property type="entry name" value="Tscrpt_reg_Rrf2"/>
</dbReference>
<organism evidence="1 2">
    <name type="scientific">Bifidobacterium choerinum</name>
    <dbReference type="NCBI Taxonomy" id="35760"/>
    <lineage>
        <taxon>Bacteria</taxon>
        <taxon>Bacillati</taxon>
        <taxon>Actinomycetota</taxon>
        <taxon>Actinomycetes</taxon>
        <taxon>Bifidobacteriales</taxon>
        <taxon>Bifidobacteriaceae</taxon>
        <taxon>Bifidobacterium</taxon>
    </lineage>
</organism>
<proteinExistence type="predicted"/>
<dbReference type="InterPro" id="IPR036390">
    <property type="entry name" value="WH_DNA-bd_sf"/>
</dbReference>
<name>A0A087AH03_9BIFI</name>
<accession>A0A087AH03</accession>
<dbReference type="GO" id="GO:0003700">
    <property type="term" value="F:DNA-binding transcription factor activity"/>
    <property type="evidence" value="ECO:0007669"/>
    <property type="project" value="TreeGrafter"/>
</dbReference>
<dbReference type="eggNOG" id="COG1959">
    <property type="taxonomic scope" value="Bacteria"/>
</dbReference>
<dbReference type="PANTHER" id="PTHR33221">
    <property type="entry name" value="WINGED HELIX-TURN-HELIX TRANSCRIPTIONAL REGULATOR, RRF2 FAMILY"/>
    <property type="match status" value="1"/>
</dbReference>
<keyword evidence="2" id="KW-1185">Reference proteome</keyword>
<dbReference type="SUPFAM" id="SSF46785">
    <property type="entry name" value="Winged helix' DNA-binding domain"/>
    <property type="match status" value="1"/>
</dbReference>
<dbReference type="RefSeq" id="WP_237743010.1">
    <property type="nucleotide sequence ID" value="NZ_JGYU01000002.1"/>
</dbReference>
<protein>
    <submittedName>
        <fullName evidence="1">Transcriptional regulator</fullName>
    </submittedName>
</protein>
<dbReference type="InterPro" id="IPR036388">
    <property type="entry name" value="WH-like_DNA-bd_sf"/>
</dbReference>
<gene>
    <name evidence="1" type="ORF">BCHO_0133</name>
</gene>